<keyword evidence="1" id="KW-0064">Aspartyl protease</keyword>
<dbReference type="PANTHER" id="PTHR11439">
    <property type="entry name" value="GAG-POL-RELATED RETROTRANSPOSON"/>
    <property type="match status" value="1"/>
</dbReference>
<dbReference type="GO" id="GO:0003676">
    <property type="term" value="F:nucleic acid binding"/>
    <property type="evidence" value="ECO:0007669"/>
    <property type="project" value="InterPro"/>
</dbReference>
<feature type="region of interest" description="Disordered" evidence="2">
    <location>
        <begin position="478"/>
        <end position="538"/>
    </location>
</feature>
<dbReference type="InterPro" id="IPR012337">
    <property type="entry name" value="RNaseH-like_sf"/>
</dbReference>
<dbReference type="PROSITE" id="PS52045">
    <property type="entry name" value="NEPROSIN_PEP_CD"/>
    <property type="match status" value="1"/>
</dbReference>
<dbReference type="SUPFAM" id="SSF53098">
    <property type="entry name" value="Ribonuclease H-like"/>
    <property type="match status" value="1"/>
</dbReference>
<dbReference type="GO" id="GO:0004190">
    <property type="term" value="F:aspartic-type endopeptidase activity"/>
    <property type="evidence" value="ECO:0007669"/>
    <property type="project" value="UniProtKB-KW"/>
</dbReference>
<feature type="domain" description="Neprosin PEP catalytic" evidence="3">
    <location>
        <begin position="917"/>
        <end position="1179"/>
    </location>
</feature>
<dbReference type="Pfam" id="PF25597">
    <property type="entry name" value="SH3_retrovirus"/>
    <property type="match status" value="1"/>
</dbReference>
<dbReference type="Proteomes" id="UP000289340">
    <property type="component" value="Chromosome 10"/>
</dbReference>
<name>A0A445INI4_GLYSO</name>
<dbReference type="InterPro" id="IPR054722">
    <property type="entry name" value="PolX-like_BBD"/>
</dbReference>
<dbReference type="AlphaFoldDB" id="A0A445INI4"/>
<dbReference type="InterPro" id="IPR057670">
    <property type="entry name" value="SH3_retrovirus"/>
</dbReference>
<feature type="compositionally biased region" description="Polar residues" evidence="2">
    <location>
        <begin position="497"/>
        <end position="516"/>
    </location>
</feature>
<dbReference type="Pfam" id="PF07727">
    <property type="entry name" value="RVT_2"/>
    <property type="match status" value="1"/>
</dbReference>
<dbReference type="Gene3D" id="3.30.420.10">
    <property type="entry name" value="Ribonuclease H-like superfamily/Ribonuclease H"/>
    <property type="match status" value="1"/>
</dbReference>
<dbReference type="InterPro" id="IPR036397">
    <property type="entry name" value="RNaseH_sf"/>
</dbReference>
<accession>A0A445INI4</accession>
<dbReference type="InterPro" id="IPR004314">
    <property type="entry name" value="Neprosin"/>
</dbReference>
<dbReference type="InterPro" id="IPR013103">
    <property type="entry name" value="RVT_2"/>
</dbReference>
<dbReference type="Pfam" id="PF03080">
    <property type="entry name" value="Neprosin"/>
    <property type="match status" value="1"/>
</dbReference>
<feature type="compositionally biased region" description="Polar residues" evidence="2">
    <location>
        <begin position="525"/>
        <end position="536"/>
    </location>
</feature>
<dbReference type="EC" id="2.7.7.7" evidence="4"/>
<dbReference type="GO" id="GO:0003887">
    <property type="term" value="F:DNA-directed DNA polymerase activity"/>
    <property type="evidence" value="ECO:0007669"/>
    <property type="project" value="UniProtKB-EC"/>
</dbReference>
<keyword evidence="4" id="KW-0808">Transferase</keyword>
<dbReference type="InterPro" id="IPR043502">
    <property type="entry name" value="DNA/RNA_pol_sf"/>
</dbReference>
<proteinExistence type="predicted"/>
<evidence type="ECO:0000259" key="3">
    <source>
        <dbReference type="PROSITE" id="PS52045"/>
    </source>
</evidence>
<dbReference type="Pfam" id="PF22936">
    <property type="entry name" value="Pol_BBD"/>
    <property type="match status" value="1"/>
</dbReference>
<reference evidence="4 5" key="1">
    <citation type="submission" date="2018-09" db="EMBL/GenBank/DDBJ databases">
        <title>A high-quality reference genome of wild soybean provides a powerful tool to mine soybean genomes.</title>
        <authorList>
            <person name="Xie M."/>
            <person name="Chung C.Y.L."/>
            <person name="Li M.-W."/>
            <person name="Wong F.-L."/>
            <person name="Chan T.-F."/>
            <person name="Lam H.-M."/>
        </authorList>
    </citation>
    <scope>NUCLEOTIDE SEQUENCE [LARGE SCALE GENOMIC DNA]</scope>
    <source>
        <strain evidence="5">cv. W05</strain>
        <tissue evidence="4">Hypocotyl of etiolated seedlings</tissue>
    </source>
</reference>
<dbReference type="EMBL" id="QZWG01000010">
    <property type="protein sequence ID" value="RZB87636.1"/>
    <property type="molecule type" value="Genomic_DNA"/>
</dbReference>
<sequence>MMKSEDVLVDDLAGLLLQEEARLEHDHAHQPVIVTQPPVVVSQAPNSAPLLPTPTVYTTNRSTSRPTSNTYQPHSAGQSLNHTFDNRRRPNIRPLCQICNKSGHEAIDCWHRANQTAYPSRRPNPRFSNRQAHIAHTGTSSTVMDPSWYFDTGATDHVTPDLHKLNIIDDYTGDDKLQVGNGNNLSISHVGSSSFSDLTLPNVFLVPELTKSLLSVSKLTRDNNVFMEFWPSHCSVKDFQGQTLLRGDVKNGLYRLPSVKNHSPTTMALTGVRTTLHGWHQRLAHPHESLLRRLLSIFQLPVSKNKFPNEQNGAVERRNRIIVEKGLTLLAQSSLPPIFWEHAFKTATYLHNRTITPLLQFHSPYQKLYHKIPDYGFLKTFGCLCYPFLRPYNNHKLDFRSLPCVFLGYSVSHKGYLCFHKPTSRIYVSRHVVFNEDIFPYATPSPHSVPPSTNSPQPTSHQILEHAASLDSLCPLPTTPPVLSNPPSSNSPPATPHYQQHTVSSRARQTQPSTSHLRPADHSTHPMTTRARTNSLKPKIFTTTTMTSTSMEPRTFHQAIKHTCWQHAMQQEFQALMRNNTWSLVPCPTNANIVGCKWIFRLKRRADGSIERHKARLVAQGFKQEAGIDYFDTFSPVIKPTTIRLVLSIALSRGWCLRQLDINNAFLNGDLTETVYMQQPRGFEDKSNPSHVCRLHKAIYGLKQAPRAWFNKLKSYLIQHGYKACHSDTSLFVHYSSNSIIYILVYVDDLILTGTNAAHIQSFITKLHVVFALKDLGSLHYFLGLQIHRTSTGLTLSQENYIHDILCRSKMSEASSISTPADPGSRLHSEGAPFEDPKLFRRVVGSLQYVTISHSDIAYAVNRVCQFMHSPTTLHWQATKRILRYLKGTSTHCLHFKPTQAQSLLAYSDAGWLSDPEDSRSQYGYAIFHGSNLISWTSKKQKVVARSSTESEYRSLAYTAAELIWIQQLLTDLYMPLIRPPLLLCDNVGVIFMTKNPVIQTRSKHIALDFHFIRELVESNSLHVRHISSVDQMADIFTKALSKDRIFQLRSKLQDPKVGNWWMSFGDNTLVGYWPAELFTHLADHATMVEWGGEVVNSRTNGQHTFTQMGSGHFAEDGFGKASYFRNLQIVDTDNSLSSVQSISTLAENTNCYDIKSYYSNEWGTYFYYGGPGNNPQCP</sequence>
<keyword evidence="5" id="KW-1185">Reference proteome</keyword>
<dbReference type="SUPFAM" id="SSF56672">
    <property type="entry name" value="DNA/RNA polymerases"/>
    <property type="match status" value="1"/>
</dbReference>
<keyword evidence="1" id="KW-0645">Protease</keyword>
<feature type="region of interest" description="Disordered" evidence="2">
    <location>
        <begin position="45"/>
        <end position="86"/>
    </location>
</feature>
<gene>
    <name evidence="4" type="ORF">D0Y65_027294</name>
</gene>
<evidence type="ECO:0000313" key="5">
    <source>
        <dbReference type="Proteomes" id="UP000289340"/>
    </source>
</evidence>
<evidence type="ECO:0000313" key="4">
    <source>
        <dbReference type="EMBL" id="RZB87636.1"/>
    </source>
</evidence>
<protein>
    <submittedName>
        <fullName evidence="4">Retrovirus-related Pol polyprotein from transposon RE1</fullName>
        <ecNumber evidence="4">2.7.7.7</ecNumber>
    </submittedName>
</protein>
<dbReference type="CDD" id="cd09272">
    <property type="entry name" value="RNase_HI_RT_Ty1"/>
    <property type="match status" value="1"/>
</dbReference>
<keyword evidence="4" id="KW-0548">Nucleotidyltransferase</keyword>
<dbReference type="PANTHER" id="PTHR11439:SF450">
    <property type="entry name" value="REVERSE TRANSCRIPTASE TY1_COPIA-TYPE DOMAIN-CONTAINING PROTEIN"/>
    <property type="match status" value="1"/>
</dbReference>
<evidence type="ECO:0000256" key="2">
    <source>
        <dbReference type="SAM" id="MobiDB-lite"/>
    </source>
</evidence>
<evidence type="ECO:0000256" key="1">
    <source>
        <dbReference type="ARBA" id="ARBA00022750"/>
    </source>
</evidence>
<feature type="compositionally biased region" description="Pro residues" evidence="2">
    <location>
        <begin position="478"/>
        <end position="495"/>
    </location>
</feature>
<keyword evidence="1" id="KW-0378">Hydrolase</keyword>
<feature type="compositionally biased region" description="Polar residues" evidence="2">
    <location>
        <begin position="71"/>
        <end position="83"/>
    </location>
</feature>
<feature type="compositionally biased region" description="Low complexity" evidence="2">
    <location>
        <begin position="58"/>
        <end position="70"/>
    </location>
</feature>
<organism evidence="4 5">
    <name type="scientific">Glycine soja</name>
    <name type="common">Wild soybean</name>
    <dbReference type="NCBI Taxonomy" id="3848"/>
    <lineage>
        <taxon>Eukaryota</taxon>
        <taxon>Viridiplantae</taxon>
        <taxon>Streptophyta</taxon>
        <taxon>Embryophyta</taxon>
        <taxon>Tracheophyta</taxon>
        <taxon>Spermatophyta</taxon>
        <taxon>Magnoliopsida</taxon>
        <taxon>eudicotyledons</taxon>
        <taxon>Gunneridae</taxon>
        <taxon>Pentapetalae</taxon>
        <taxon>rosids</taxon>
        <taxon>fabids</taxon>
        <taxon>Fabales</taxon>
        <taxon>Fabaceae</taxon>
        <taxon>Papilionoideae</taxon>
        <taxon>50 kb inversion clade</taxon>
        <taxon>NPAAA clade</taxon>
        <taxon>indigoferoid/millettioid clade</taxon>
        <taxon>Phaseoleae</taxon>
        <taxon>Glycine</taxon>
        <taxon>Glycine subgen. Soja</taxon>
    </lineage>
</organism>
<comment type="caution">
    <text evidence="4">The sequence shown here is derived from an EMBL/GenBank/DDBJ whole genome shotgun (WGS) entry which is preliminary data.</text>
</comment>